<evidence type="ECO:0000313" key="3">
    <source>
        <dbReference type="Proteomes" id="UP000186922"/>
    </source>
</evidence>
<dbReference type="Gene3D" id="6.10.140.1470">
    <property type="match status" value="1"/>
</dbReference>
<proteinExistence type="predicted"/>
<accession>A0A1D1US60</accession>
<dbReference type="PANTHER" id="PTHR12461">
    <property type="entry name" value="HYPOXIA-INDUCIBLE FACTOR 1 ALPHA INHIBITOR-RELATED"/>
    <property type="match status" value="1"/>
</dbReference>
<dbReference type="Proteomes" id="UP000186922">
    <property type="component" value="Unassembled WGS sequence"/>
</dbReference>
<dbReference type="PROSITE" id="PS51184">
    <property type="entry name" value="JMJC"/>
    <property type="match status" value="1"/>
</dbReference>
<protein>
    <recommendedName>
        <fullName evidence="1">JmjC domain-containing protein</fullName>
    </recommendedName>
</protein>
<dbReference type="PANTHER" id="PTHR12461:SF104">
    <property type="entry name" value="TRNA WYBUTOSINE-SYNTHESIZING PROTEIN 5"/>
    <property type="match status" value="1"/>
</dbReference>
<dbReference type="InterPro" id="IPR003347">
    <property type="entry name" value="JmjC_dom"/>
</dbReference>
<evidence type="ECO:0000259" key="1">
    <source>
        <dbReference type="PROSITE" id="PS51184"/>
    </source>
</evidence>
<dbReference type="Gene3D" id="2.60.120.650">
    <property type="entry name" value="Cupin"/>
    <property type="match status" value="1"/>
</dbReference>
<comment type="caution">
    <text evidence="2">The sequence shown here is derived from an EMBL/GenBank/DDBJ whole genome shotgun (WGS) entry which is preliminary data.</text>
</comment>
<dbReference type="InterPro" id="IPR041667">
    <property type="entry name" value="Cupin_8"/>
</dbReference>
<dbReference type="GO" id="GO:0031591">
    <property type="term" value="P:wybutosine biosynthetic process"/>
    <property type="evidence" value="ECO:0007669"/>
    <property type="project" value="TreeGrafter"/>
</dbReference>
<gene>
    <name evidence="2" type="primary">RvY_03643-1</name>
    <name evidence="2" type="synonym">RvY_03643.1</name>
    <name evidence="2" type="ORF">RvY_03643</name>
</gene>
<dbReference type="SMART" id="SM00558">
    <property type="entry name" value="JmjC"/>
    <property type="match status" value="1"/>
</dbReference>
<dbReference type="STRING" id="947166.A0A1D1US60"/>
<dbReference type="OrthoDB" id="263283at2759"/>
<name>A0A1D1US60_RAMVA</name>
<sequence>MSQTSVLRSNDSRELVEDWILNLRKPCIIRDCAVGECLTKWKPDYMASTVGHKPVSVHESSSNRLRFLKKNFTYVVLPFAEFIQKASCFSRAGCGDCAGDDCDRRYYYYRAVADDVRNTPSDFRRDFPSLSPDFTVPSFLQPEKIFSCVLRCSSADLGLWLHYDVLDNVLVQVRGRKRAILFNPEDAEYLYLSGDKSLIHDPENVDLEEFPLFVKARPYVYQLEPGDVLFIPAFWLHYMISEDFSVAVNIFWYNLPRELYDQKDTYGNKELQPYFRAAQGVDRALKQLEGLPIDIQRFYMRMLRSKIDKALGLSRDRSA</sequence>
<dbReference type="Pfam" id="PF13621">
    <property type="entry name" value="Cupin_8"/>
    <property type="match status" value="1"/>
</dbReference>
<keyword evidence="3" id="KW-1185">Reference proteome</keyword>
<dbReference type="EMBL" id="BDGG01000002">
    <property type="protein sequence ID" value="GAU91380.1"/>
    <property type="molecule type" value="Genomic_DNA"/>
</dbReference>
<feature type="domain" description="JmjC" evidence="1">
    <location>
        <begin position="108"/>
        <end position="269"/>
    </location>
</feature>
<organism evidence="2 3">
    <name type="scientific">Ramazzottius varieornatus</name>
    <name type="common">Water bear</name>
    <name type="synonym">Tardigrade</name>
    <dbReference type="NCBI Taxonomy" id="947166"/>
    <lineage>
        <taxon>Eukaryota</taxon>
        <taxon>Metazoa</taxon>
        <taxon>Ecdysozoa</taxon>
        <taxon>Tardigrada</taxon>
        <taxon>Eutardigrada</taxon>
        <taxon>Parachela</taxon>
        <taxon>Hypsibioidea</taxon>
        <taxon>Ramazzottiidae</taxon>
        <taxon>Ramazzottius</taxon>
    </lineage>
</organism>
<dbReference type="AlphaFoldDB" id="A0A1D1US60"/>
<dbReference type="GO" id="GO:0000049">
    <property type="term" value="F:tRNA binding"/>
    <property type="evidence" value="ECO:0007669"/>
    <property type="project" value="TreeGrafter"/>
</dbReference>
<reference evidence="2 3" key="1">
    <citation type="journal article" date="2016" name="Nat. Commun.">
        <title>Extremotolerant tardigrade genome and improved radiotolerance of human cultured cells by tardigrade-unique protein.</title>
        <authorList>
            <person name="Hashimoto T."/>
            <person name="Horikawa D.D."/>
            <person name="Saito Y."/>
            <person name="Kuwahara H."/>
            <person name="Kozuka-Hata H."/>
            <person name="Shin-I T."/>
            <person name="Minakuchi Y."/>
            <person name="Ohishi K."/>
            <person name="Motoyama A."/>
            <person name="Aizu T."/>
            <person name="Enomoto A."/>
            <person name="Kondo K."/>
            <person name="Tanaka S."/>
            <person name="Hara Y."/>
            <person name="Koshikawa S."/>
            <person name="Sagara H."/>
            <person name="Miura T."/>
            <person name="Yokobori S."/>
            <person name="Miyagawa K."/>
            <person name="Suzuki Y."/>
            <person name="Kubo T."/>
            <person name="Oyama M."/>
            <person name="Kohara Y."/>
            <person name="Fujiyama A."/>
            <person name="Arakawa K."/>
            <person name="Katayama T."/>
            <person name="Toyoda A."/>
            <person name="Kunieda T."/>
        </authorList>
    </citation>
    <scope>NUCLEOTIDE SEQUENCE [LARGE SCALE GENOMIC DNA]</scope>
    <source>
        <strain evidence="2 3">YOKOZUNA-1</strain>
    </source>
</reference>
<evidence type="ECO:0000313" key="2">
    <source>
        <dbReference type="EMBL" id="GAU91380.1"/>
    </source>
</evidence>
<dbReference type="SUPFAM" id="SSF51197">
    <property type="entry name" value="Clavaminate synthase-like"/>
    <property type="match status" value="1"/>
</dbReference>